<evidence type="ECO:0000256" key="6">
    <source>
        <dbReference type="ARBA" id="ARBA00022840"/>
    </source>
</evidence>
<evidence type="ECO:0000256" key="1">
    <source>
        <dbReference type="ARBA" id="ARBA00006529"/>
    </source>
</evidence>
<keyword evidence="3" id="KW-0808">Transferase</keyword>
<evidence type="ECO:0000256" key="2">
    <source>
        <dbReference type="ARBA" id="ARBA00022527"/>
    </source>
</evidence>
<evidence type="ECO:0000313" key="9">
    <source>
        <dbReference type="WBParaSite" id="ACRNAN_scaffold20976.g28609.t1"/>
    </source>
</evidence>
<keyword evidence="4" id="KW-0547">Nucleotide-binding</keyword>
<dbReference type="Gene3D" id="1.10.510.10">
    <property type="entry name" value="Transferase(Phosphotransferase) domain 1"/>
    <property type="match status" value="1"/>
</dbReference>
<reference evidence="9" key="1">
    <citation type="submission" date="2022-11" db="UniProtKB">
        <authorList>
            <consortium name="WormBaseParasite"/>
        </authorList>
    </citation>
    <scope>IDENTIFICATION</scope>
</reference>
<dbReference type="WBParaSite" id="ACRNAN_scaffold20976.g28609.t1">
    <property type="protein sequence ID" value="ACRNAN_scaffold20976.g28609.t1"/>
    <property type="gene ID" value="ACRNAN_scaffold20976.g28609"/>
</dbReference>
<comment type="similarity">
    <text evidence="1">Belongs to the protein kinase superfamily. STE Ser/Thr protein kinase family. MAP kinase kinase kinase subfamily.</text>
</comment>
<protein>
    <submittedName>
        <fullName evidence="9">Mitogen-activated protein kinase kinase kinase</fullName>
    </submittedName>
</protein>
<dbReference type="SUPFAM" id="SSF56112">
    <property type="entry name" value="Protein kinase-like (PK-like)"/>
    <property type="match status" value="1"/>
</dbReference>
<evidence type="ECO:0000313" key="8">
    <source>
        <dbReference type="Proteomes" id="UP000887540"/>
    </source>
</evidence>
<dbReference type="GO" id="GO:0019899">
    <property type="term" value="F:enzyme binding"/>
    <property type="evidence" value="ECO:0007669"/>
    <property type="project" value="UniProtKB-ARBA"/>
</dbReference>
<dbReference type="PANTHER" id="PTHR46716:SF1">
    <property type="entry name" value="MITOGEN-ACTIVATED PROTEIN KINASE KINASE KINASE 7"/>
    <property type="match status" value="1"/>
</dbReference>
<dbReference type="GO" id="GO:0007254">
    <property type="term" value="P:JNK cascade"/>
    <property type="evidence" value="ECO:0007669"/>
    <property type="project" value="TreeGrafter"/>
</dbReference>
<dbReference type="InterPro" id="IPR011009">
    <property type="entry name" value="Kinase-like_dom_sf"/>
</dbReference>
<dbReference type="GO" id="GO:0006950">
    <property type="term" value="P:response to stress"/>
    <property type="evidence" value="ECO:0007669"/>
    <property type="project" value="UniProtKB-ARBA"/>
</dbReference>
<dbReference type="GO" id="GO:0005524">
    <property type="term" value="F:ATP binding"/>
    <property type="evidence" value="ECO:0007669"/>
    <property type="project" value="UniProtKB-KW"/>
</dbReference>
<name>A0A914DAZ0_9BILA</name>
<dbReference type="GO" id="GO:0006955">
    <property type="term" value="P:immune response"/>
    <property type="evidence" value="ECO:0007669"/>
    <property type="project" value="TreeGrafter"/>
</dbReference>
<organism evidence="8 9">
    <name type="scientific">Acrobeloides nanus</name>
    <dbReference type="NCBI Taxonomy" id="290746"/>
    <lineage>
        <taxon>Eukaryota</taxon>
        <taxon>Metazoa</taxon>
        <taxon>Ecdysozoa</taxon>
        <taxon>Nematoda</taxon>
        <taxon>Chromadorea</taxon>
        <taxon>Rhabditida</taxon>
        <taxon>Tylenchina</taxon>
        <taxon>Cephalobomorpha</taxon>
        <taxon>Cephaloboidea</taxon>
        <taxon>Cephalobidae</taxon>
        <taxon>Acrobeloides</taxon>
    </lineage>
</organism>
<keyword evidence="8" id="KW-1185">Reference proteome</keyword>
<dbReference type="AlphaFoldDB" id="A0A914DAZ0"/>
<dbReference type="SMART" id="SM00220">
    <property type="entry name" value="S_TKc"/>
    <property type="match status" value="1"/>
</dbReference>
<dbReference type="InterPro" id="IPR008271">
    <property type="entry name" value="Ser/Thr_kinase_AS"/>
</dbReference>
<dbReference type="PRINTS" id="PR00109">
    <property type="entry name" value="TYRKINASE"/>
</dbReference>
<dbReference type="PROSITE" id="PS00108">
    <property type="entry name" value="PROTEIN_KINASE_ST"/>
    <property type="match status" value="1"/>
</dbReference>
<dbReference type="InterPro" id="IPR000719">
    <property type="entry name" value="Prot_kinase_dom"/>
</dbReference>
<evidence type="ECO:0000256" key="4">
    <source>
        <dbReference type="ARBA" id="ARBA00022741"/>
    </source>
</evidence>
<dbReference type="GO" id="GO:0004709">
    <property type="term" value="F:MAP kinase kinase kinase activity"/>
    <property type="evidence" value="ECO:0007669"/>
    <property type="project" value="TreeGrafter"/>
</dbReference>
<dbReference type="Proteomes" id="UP000887540">
    <property type="component" value="Unplaced"/>
</dbReference>
<evidence type="ECO:0000256" key="5">
    <source>
        <dbReference type="ARBA" id="ARBA00022777"/>
    </source>
</evidence>
<dbReference type="PROSITE" id="PS50011">
    <property type="entry name" value="PROTEIN_KINASE_DOM"/>
    <property type="match status" value="1"/>
</dbReference>
<evidence type="ECO:0000256" key="3">
    <source>
        <dbReference type="ARBA" id="ARBA00022679"/>
    </source>
</evidence>
<keyword evidence="5" id="KW-0418">Kinase</keyword>
<feature type="domain" description="Protein kinase" evidence="7">
    <location>
        <begin position="1"/>
        <end position="212"/>
    </location>
</feature>
<accession>A0A914DAZ0</accession>
<dbReference type="InterPro" id="IPR001245">
    <property type="entry name" value="Ser-Thr/Tyr_kinase_cat_dom"/>
</dbReference>
<dbReference type="Pfam" id="PF00069">
    <property type="entry name" value="Pkinase"/>
    <property type="match status" value="1"/>
</dbReference>
<dbReference type="PANTHER" id="PTHR46716">
    <property type="entry name" value="MITOGEN-ACTIVATED PROTEIN KINASE KINASE KINASE 7"/>
    <property type="match status" value="1"/>
</dbReference>
<keyword evidence="6" id="KW-0067">ATP-binding</keyword>
<dbReference type="GO" id="GO:0043123">
    <property type="term" value="P:positive regulation of canonical NF-kappaB signal transduction"/>
    <property type="evidence" value="ECO:0007669"/>
    <property type="project" value="TreeGrafter"/>
</dbReference>
<sequence>AKLLHELVHPNIIKLYAVFKGDQMGLILELMEGGSLHELLHQNKHIKYYTEHVFGWAHQCVSAVKYLHGKDLVHRDLKPSNMLLTNDYVGLKLCDFGTAAELKTSMTNNRGTAAWMAPEVFRGKKYDQKCDIFSFGILMWEMLTRRQPFTDSDSHAYTILWQVSEGRRPPEIKDCPTPFMDLIQRCWDDNPNKRPSIDEVVDIIDVIREVFLEKTYI</sequence>
<proteinExistence type="inferred from homology"/>
<evidence type="ECO:0000259" key="7">
    <source>
        <dbReference type="PROSITE" id="PS50011"/>
    </source>
</evidence>
<dbReference type="Gene3D" id="3.30.200.20">
    <property type="entry name" value="Phosphorylase Kinase, domain 1"/>
    <property type="match status" value="1"/>
</dbReference>
<keyword evidence="2" id="KW-0723">Serine/threonine-protein kinase</keyword>